<dbReference type="Pfam" id="PF00227">
    <property type="entry name" value="Proteasome"/>
    <property type="match status" value="1"/>
</dbReference>
<comment type="subunit">
    <text evidence="6">The 26S proteasome consists of a 20S proteasome core and two 19S regulatory subunits.</text>
</comment>
<dbReference type="InterPro" id="IPR000426">
    <property type="entry name" value="Proteasome_asu_N"/>
</dbReference>
<dbReference type="InterPro" id="IPR001353">
    <property type="entry name" value="Proteasome_sua/b"/>
</dbReference>
<dbReference type="GO" id="GO:0006511">
    <property type="term" value="P:ubiquitin-dependent protein catabolic process"/>
    <property type="evidence" value="ECO:0007669"/>
    <property type="project" value="InterPro"/>
</dbReference>
<protein>
    <recommendedName>
        <fullName evidence="6">Proteasome subunit alpha type</fullName>
    </recommendedName>
</protein>
<dbReference type="InterPro" id="IPR050115">
    <property type="entry name" value="Proteasome_alpha"/>
</dbReference>
<dbReference type="PROSITE" id="PS00388">
    <property type="entry name" value="PROTEASOME_ALPHA_1"/>
    <property type="match status" value="1"/>
</dbReference>
<dbReference type="GO" id="GO:0005634">
    <property type="term" value="C:nucleus"/>
    <property type="evidence" value="ECO:0007669"/>
    <property type="project" value="UniProtKB-SubCell"/>
</dbReference>
<evidence type="ECO:0000313" key="8">
    <source>
        <dbReference type="EMBL" id="NDV35674.1"/>
    </source>
</evidence>
<evidence type="ECO:0000256" key="2">
    <source>
        <dbReference type="ARBA" id="ARBA00022490"/>
    </source>
</evidence>
<comment type="function">
    <text evidence="1">The proteasome is a multicatalytic proteinase complex which is characterized by its ability to cleave peptides with Arg, Phe, Tyr, Leu, and Glu adjacent to the leaving group at neutral or slightly basic pH. The proteasome has an ATP-dependent proteolytic activity.</text>
</comment>
<dbReference type="GO" id="GO:0010498">
    <property type="term" value="P:proteasomal protein catabolic process"/>
    <property type="evidence" value="ECO:0007669"/>
    <property type="project" value="UniProtKB-ARBA"/>
</dbReference>
<dbReference type="SUPFAM" id="SSF56235">
    <property type="entry name" value="N-terminal nucleophile aminohydrolases (Ntn hydrolases)"/>
    <property type="match status" value="1"/>
</dbReference>
<dbReference type="CDD" id="cd03752">
    <property type="entry name" value="proteasome_alpha_type_4"/>
    <property type="match status" value="1"/>
</dbReference>
<dbReference type="Pfam" id="PF10584">
    <property type="entry name" value="Proteasome_A_N"/>
    <property type="match status" value="1"/>
</dbReference>
<evidence type="ECO:0000256" key="6">
    <source>
        <dbReference type="RuleBase" id="RU000551"/>
    </source>
</evidence>
<comment type="subcellular location">
    <subcellularLocation>
        <location evidence="6">Cytoplasm</location>
    </subcellularLocation>
    <subcellularLocation>
        <location evidence="6">Nucleus</location>
    </subcellularLocation>
</comment>
<keyword evidence="3 5" id="KW-0647">Proteasome</keyword>
<dbReference type="GO" id="GO:0005737">
    <property type="term" value="C:cytoplasm"/>
    <property type="evidence" value="ECO:0007669"/>
    <property type="project" value="UniProtKB-SubCell"/>
</dbReference>
<evidence type="ECO:0000256" key="3">
    <source>
        <dbReference type="ARBA" id="ARBA00022942"/>
    </source>
</evidence>
<dbReference type="PROSITE" id="PS00854">
    <property type="entry name" value="PROTEASOME_BETA_1"/>
    <property type="match status" value="1"/>
</dbReference>
<dbReference type="EMBL" id="GIBP01006705">
    <property type="protein sequence ID" value="NDV35674.1"/>
    <property type="molecule type" value="Transcribed_RNA"/>
</dbReference>
<dbReference type="SMART" id="SM00948">
    <property type="entry name" value="Proteasome_A_N"/>
    <property type="match status" value="1"/>
</dbReference>
<evidence type="ECO:0000256" key="1">
    <source>
        <dbReference type="ARBA" id="ARBA00002000"/>
    </source>
</evidence>
<dbReference type="PROSITE" id="PS51475">
    <property type="entry name" value="PROTEASOME_ALPHA_2"/>
    <property type="match status" value="1"/>
</dbReference>
<dbReference type="AlphaFoldDB" id="A0A6B2LF99"/>
<dbReference type="GO" id="GO:0019773">
    <property type="term" value="C:proteasome core complex, alpha-subunit complex"/>
    <property type="evidence" value="ECO:0007669"/>
    <property type="project" value="UniProtKB-UniRule"/>
</dbReference>
<dbReference type="NCBIfam" id="NF003075">
    <property type="entry name" value="PRK03996.1"/>
    <property type="match status" value="1"/>
</dbReference>
<keyword evidence="4 6" id="KW-0539">Nucleus</keyword>
<proteinExistence type="inferred from homology"/>
<dbReference type="PANTHER" id="PTHR11599">
    <property type="entry name" value="PROTEASOME SUBUNIT ALPHA/BETA"/>
    <property type="match status" value="1"/>
</dbReference>
<dbReference type="FunFam" id="3.60.20.10:FF:000031">
    <property type="entry name" value="Proteasome subunit alpha type"/>
    <property type="match status" value="1"/>
</dbReference>
<organism evidence="8">
    <name type="scientific">Arcella intermedia</name>
    <dbReference type="NCBI Taxonomy" id="1963864"/>
    <lineage>
        <taxon>Eukaryota</taxon>
        <taxon>Amoebozoa</taxon>
        <taxon>Tubulinea</taxon>
        <taxon>Elardia</taxon>
        <taxon>Arcellinida</taxon>
        <taxon>Sphaerothecina</taxon>
        <taxon>Arcellidae</taxon>
        <taxon>Arcella</taxon>
    </lineage>
</organism>
<dbReference type="InterPro" id="IPR016050">
    <property type="entry name" value="Proteasome_bsu_CS"/>
</dbReference>
<reference evidence="8" key="1">
    <citation type="journal article" date="2020" name="J. Eukaryot. Microbiol.">
        <title>De novo Sequencing, Assembly and Annotation of the Transcriptome for the Free-Living Testate Amoeba Arcella intermedia.</title>
        <authorList>
            <person name="Ribeiro G.M."/>
            <person name="Porfirio-Sousa A.L."/>
            <person name="Maurer-Alcala X.X."/>
            <person name="Katz L.A."/>
            <person name="Lahr D.J.G."/>
        </authorList>
    </citation>
    <scope>NUCLEOTIDE SEQUENCE</scope>
</reference>
<keyword evidence="2 6" id="KW-0963">Cytoplasm</keyword>
<evidence type="ECO:0000259" key="7">
    <source>
        <dbReference type="PROSITE" id="PS00388"/>
    </source>
</evidence>
<name>A0A6B2LF99_9EUKA</name>
<comment type="similarity">
    <text evidence="5 6">Belongs to the peptidase T1A family.</text>
</comment>
<feature type="domain" description="Proteasome alpha-type subunits" evidence="7">
    <location>
        <begin position="5"/>
        <end position="27"/>
    </location>
</feature>
<accession>A0A6B2LF99</accession>
<dbReference type="InterPro" id="IPR023332">
    <property type="entry name" value="Proteasome_alpha-type"/>
</dbReference>
<dbReference type="InterPro" id="IPR029055">
    <property type="entry name" value="Ntn_hydrolases_N"/>
</dbReference>
<evidence type="ECO:0000256" key="5">
    <source>
        <dbReference type="PROSITE-ProRule" id="PRU00808"/>
    </source>
</evidence>
<dbReference type="Gene3D" id="3.60.20.10">
    <property type="entry name" value="Glutamine Phosphoribosylpyrophosphate, subunit 1, domain 1"/>
    <property type="match status" value="1"/>
</dbReference>
<evidence type="ECO:0000256" key="4">
    <source>
        <dbReference type="ARBA" id="ARBA00023242"/>
    </source>
</evidence>
<sequence length="250" mass="27497">MARRYDSRTTIFSPDGRLFQVEYAMEAISHAGTAVGVLAKDGVVLAAEKKVTSKLLEGKATSEKMYRVDGHIACAVAGITSDANIIVNYARLSAQRYTFQYQEPTPVEGLVQTVCDLKQGYTQFGGLRPFGVSFLYAGWDKHHGFQLYKSDPSGNYGGWKATSAGSGHQAATSILKSDYNDDIDLEGALKLATKVLSKTMDSTNLNHEKLEYGVLSMQRGEVAFRMLSDSEIDDLIKATDLKEEEKKDKE</sequence>